<proteinExistence type="predicted"/>
<gene>
    <name evidence="1" type="ORF">Tcan_01076</name>
</gene>
<dbReference type="Proteomes" id="UP000031036">
    <property type="component" value="Unassembled WGS sequence"/>
</dbReference>
<keyword evidence="2" id="KW-1185">Reference proteome</keyword>
<organism evidence="1 2">
    <name type="scientific">Toxocara canis</name>
    <name type="common">Canine roundworm</name>
    <dbReference type="NCBI Taxonomy" id="6265"/>
    <lineage>
        <taxon>Eukaryota</taxon>
        <taxon>Metazoa</taxon>
        <taxon>Ecdysozoa</taxon>
        <taxon>Nematoda</taxon>
        <taxon>Chromadorea</taxon>
        <taxon>Rhabditida</taxon>
        <taxon>Spirurina</taxon>
        <taxon>Ascaridomorpha</taxon>
        <taxon>Ascaridoidea</taxon>
        <taxon>Toxocaridae</taxon>
        <taxon>Toxocara</taxon>
    </lineage>
</organism>
<comment type="caution">
    <text evidence="1">The sequence shown here is derived from an EMBL/GenBank/DDBJ whole genome shotgun (WGS) entry which is preliminary data.</text>
</comment>
<protein>
    <submittedName>
        <fullName evidence="1">Uncharacterized protein</fullName>
    </submittedName>
</protein>
<sequence length="141" mass="15737">MLKPKSSVYSVSRLHTPTTLLGGTSPVICKSSECNAIILPALSVRREKLLAGSCLGERRPAQRKRKRLTQSKSFQVVLVVQQELLTYKTNVIFFRKFVQPPRLLLSPEHSSETALFSRITNYPSLVAPSHPTALTGENPMY</sequence>
<feature type="non-terminal residue" evidence="1">
    <location>
        <position position="141"/>
    </location>
</feature>
<evidence type="ECO:0000313" key="2">
    <source>
        <dbReference type="Proteomes" id="UP000031036"/>
    </source>
</evidence>
<accession>A0A0B2USQ6</accession>
<reference evidence="1 2" key="1">
    <citation type="submission" date="2014-11" db="EMBL/GenBank/DDBJ databases">
        <title>Genetic blueprint of the zoonotic pathogen Toxocara canis.</title>
        <authorList>
            <person name="Zhu X.-Q."/>
            <person name="Korhonen P.K."/>
            <person name="Cai H."/>
            <person name="Young N.D."/>
            <person name="Nejsum P."/>
            <person name="von Samson-Himmelstjerna G."/>
            <person name="Boag P.R."/>
            <person name="Tan P."/>
            <person name="Li Q."/>
            <person name="Min J."/>
            <person name="Yang Y."/>
            <person name="Wang X."/>
            <person name="Fang X."/>
            <person name="Hall R.S."/>
            <person name="Hofmann A."/>
            <person name="Sternberg P.W."/>
            <person name="Jex A.R."/>
            <person name="Gasser R.B."/>
        </authorList>
    </citation>
    <scope>NUCLEOTIDE SEQUENCE [LARGE SCALE GENOMIC DNA]</scope>
    <source>
        <strain evidence="1">PN_DK_2014</strain>
    </source>
</reference>
<evidence type="ECO:0000313" key="1">
    <source>
        <dbReference type="EMBL" id="KHN72234.1"/>
    </source>
</evidence>
<dbReference type="AlphaFoldDB" id="A0A0B2USQ6"/>
<dbReference type="EMBL" id="JPKZ01003281">
    <property type="protein sequence ID" value="KHN72234.1"/>
    <property type="molecule type" value="Genomic_DNA"/>
</dbReference>
<name>A0A0B2USQ6_TOXCA</name>